<dbReference type="Proteomes" id="UP001193680">
    <property type="component" value="Unassembled WGS sequence"/>
</dbReference>
<evidence type="ECO:0000256" key="7">
    <source>
        <dbReference type="ARBA" id="ARBA00024739"/>
    </source>
</evidence>
<reference evidence="11 12" key="2">
    <citation type="submission" date="2020-11" db="EMBL/GenBank/DDBJ databases">
        <title>Sulfur oxidizing isolate from Hospital Hole Sinkhole.</title>
        <authorList>
            <person name="Scott K.M."/>
        </authorList>
    </citation>
    <scope>NUCLEOTIDE SEQUENCE [LARGE SCALE GENOMIC DNA]</scope>
    <source>
        <strain evidence="11 12">HH1</strain>
    </source>
</reference>
<dbReference type="Pfam" id="PF04316">
    <property type="entry name" value="FlgM"/>
    <property type="match status" value="1"/>
</dbReference>
<keyword evidence="3" id="KW-0678">Repressor</keyword>
<feature type="domain" description="Anti-sigma-28 factor FlgM C-terminal" evidence="10">
    <location>
        <begin position="40"/>
        <end position="94"/>
    </location>
</feature>
<dbReference type="InterPro" id="IPR031316">
    <property type="entry name" value="FlgM_C"/>
</dbReference>
<organism evidence="11 12">
    <name type="scientific">Thiomicrorhabdus heinhorstiae</name>
    <dbReference type="NCBI Taxonomy" id="2748010"/>
    <lineage>
        <taxon>Bacteria</taxon>
        <taxon>Pseudomonadati</taxon>
        <taxon>Pseudomonadota</taxon>
        <taxon>Gammaproteobacteria</taxon>
        <taxon>Thiotrichales</taxon>
        <taxon>Piscirickettsiaceae</taxon>
        <taxon>Thiomicrorhabdus</taxon>
    </lineage>
</organism>
<name>A0ABS0BZ24_9GAMM</name>
<evidence type="ECO:0000259" key="10">
    <source>
        <dbReference type="Pfam" id="PF04316"/>
    </source>
</evidence>
<accession>A0ABS0BZ24</accession>
<evidence type="ECO:0000256" key="4">
    <source>
        <dbReference type="ARBA" id="ARBA00022795"/>
    </source>
</evidence>
<evidence type="ECO:0000313" key="12">
    <source>
        <dbReference type="Proteomes" id="UP001193680"/>
    </source>
</evidence>
<keyword evidence="11" id="KW-0282">Flagellum</keyword>
<dbReference type="InterPro" id="IPR035890">
    <property type="entry name" value="Anti-sigma-28_factor_FlgM_sf"/>
</dbReference>
<evidence type="ECO:0000313" key="11">
    <source>
        <dbReference type="EMBL" id="MBF6058689.1"/>
    </source>
</evidence>
<evidence type="ECO:0000256" key="2">
    <source>
        <dbReference type="ARBA" id="ARBA00017823"/>
    </source>
</evidence>
<evidence type="ECO:0000256" key="3">
    <source>
        <dbReference type="ARBA" id="ARBA00022491"/>
    </source>
</evidence>
<dbReference type="SUPFAM" id="SSF101498">
    <property type="entry name" value="Anti-sigma factor FlgM"/>
    <property type="match status" value="1"/>
</dbReference>
<comment type="similarity">
    <text evidence="1">Belongs to the FlgM family.</text>
</comment>
<evidence type="ECO:0000256" key="6">
    <source>
        <dbReference type="ARBA" id="ARBA00023163"/>
    </source>
</evidence>
<keyword evidence="12" id="KW-1185">Reference proteome</keyword>
<gene>
    <name evidence="11" type="primary">flgM</name>
    <name evidence="11" type="ORF">H8792_010090</name>
</gene>
<evidence type="ECO:0000256" key="5">
    <source>
        <dbReference type="ARBA" id="ARBA00023015"/>
    </source>
</evidence>
<protein>
    <recommendedName>
        <fullName evidence="2">Negative regulator of flagellin synthesis</fullName>
    </recommendedName>
    <alternativeName>
        <fullName evidence="8">Anti-sigma-28 factor</fullName>
    </alternativeName>
</protein>
<comment type="caution">
    <text evidence="11">The sequence shown here is derived from an EMBL/GenBank/DDBJ whole genome shotgun (WGS) entry which is preliminary data.</text>
</comment>
<keyword evidence="5" id="KW-0805">Transcription regulation</keyword>
<comment type="function">
    <text evidence="7">Responsible for the coupling of flagellin expression to flagellar assembly by preventing expression of the flagellin genes when a component of the middle class of proteins is defective. It negatively regulates flagellar genes by inhibiting the activity of FliA by directly binding to FliA.</text>
</comment>
<dbReference type="EMBL" id="JACBGI020000024">
    <property type="protein sequence ID" value="MBF6058689.1"/>
    <property type="molecule type" value="Genomic_DNA"/>
</dbReference>
<dbReference type="InterPro" id="IPR007412">
    <property type="entry name" value="FlgM"/>
</dbReference>
<feature type="region of interest" description="Disordered" evidence="9">
    <location>
        <begin position="1"/>
        <end position="48"/>
    </location>
</feature>
<keyword evidence="11" id="KW-0966">Cell projection</keyword>
<keyword evidence="6" id="KW-0804">Transcription</keyword>
<evidence type="ECO:0000256" key="8">
    <source>
        <dbReference type="ARBA" id="ARBA00030117"/>
    </source>
</evidence>
<evidence type="ECO:0000256" key="9">
    <source>
        <dbReference type="SAM" id="MobiDB-lite"/>
    </source>
</evidence>
<dbReference type="NCBIfam" id="TIGR03824">
    <property type="entry name" value="FlgM_jcvi"/>
    <property type="match status" value="1"/>
</dbReference>
<sequence>MDVNNNLNNSIMSTRPSDPSAKPQTNAESGVETPVAGGEDKVTLTGGLGQVKDLQEKASAMPIDNAQRISELKSAIADGSYQVNAESVASKLMQTETMMSKG</sequence>
<proteinExistence type="inferred from homology"/>
<dbReference type="RefSeq" id="WP_185978836.1">
    <property type="nucleotide sequence ID" value="NZ_JACBGI020000024.1"/>
</dbReference>
<reference evidence="11 12" key="1">
    <citation type="submission" date="2020-06" db="EMBL/GenBank/DDBJ databases">
        <authorList>
            <person name="Scott K."/>
        </authorList>
    </citation>
    <scope>NUCLEOTIDE SEQUENCE [LARGE SCALE GENOMIC DNA]</scope>
    <source>
        <strain evidence="11 12">HH1</strain>
    </source>
</reference>
<keyword evidence="11" id="KW-0969">Cilium</keyword>
<keyword evidence="4" id="KW-1005">Bacterial flagellum biogenesis</keyword>
<feature type="compositionally biased region" description="Polar residues" evidence="9">
    <location>
        <begin position="1"/>
        <end position="28"/>
    </location>
</feature>
<evidence type="ECO:0000256" key="1">
    <source>
        <dbReference type="ARBA" id="ARBA00005322"/>
    </source>
</evidence>